<dbReference type="EC" id="2.3.1.225" evidence="11"/>
<comment type="subcellular location">
    <subcellularLocation>
        <location evidence="1">Membrane</location>
        <topology evidence="1">Multi-pass membrane protein</topology>
    </subcellularLocation>
</comment>
<keyword evidence="4 11" id="KW-1133">Transmembrane helix</keyword>
<evidence type="ECO:0000256" key="3">
    <source>
        <dbReference type="ARBA" id="ARBA00022692"/>
    </source>
</evidence>
<keyword evidence="5 11" id="KW-0472">Membrane</keyword>
<dbReference type="PANTHER" id="PTHR22883:SF23">
    <property type="entry name" value="PALMITOYLTRANSFERASE ZDHHC6"/>
    <property type="match status" value="1"/>
</dbReference>
<feature type="region of interest" description="Disordered" evidence="12">
    <location>
        <begin position="417"/>
        <end position="441"/>
    </location>
</feature>
<feature type="domain" description="Palmitoyltransferase DHHC" evidence="13">
    <location>
        <begin position="168"/>
        <end position="287"/>
    </location>
</feature>
<feature type="compositionally biased region" description="Basic residues" evidence="12">
    <location>
        <begin position="104"/>
        <end position="114"/>
    </location>
</feature>
<dbReference type="GO" id="GO:0006612">
    <property type="term" value="P:protein targeting to membrane"/>
    <property type="evidence" value="ECO:0007669"/>
    <property type="project" value="TreeGrafter"/>
</dbReference>
<evidence type="ECO:0000256" key="7">
    <source>
        <dbReference type="ARBA" id="ARBA00023288"/>
    </source>
</evidence>
<evidence type="ECO:0000313" key="15">
    <source>
        <dbReference type="Proteomes" id="UP001149079"/>
    </source>
</evidence>
<dbReference type="GO" id="GO:0019706">
    <property type="term" value="F:protein-cysteine S-palmitoyltransferase activity"/>
    <property type="evidence" value="ECO:0007669"/>
    <property type="project" value="UniProtKB-EC"/>
</dbReference>
<dbReference type="RefSeq" id="XP_056526575.1">
    <property type="nucleotide sequence ID" value="XM_056661409.1"/>
</dbReference>
<keyword evidence="7" id="KW-0449">Lipoprotein</keyword>
<keyword evidence="15" id="KW-1185">Reference proteome</keyword>
<evidence type="ECO:0000256" key="10">
    <source>
        <dbReference type="ARBA" id="ARBA00048048"/>
    </source>
</evidence>
<dbReference type="PROSITE" id="PS50216">
    <property type="entry name" value="DHHC"/>
    <property type="match status" value="1"/>
</dbReference>
<keyword evidence="8 11" id="KW-0012">Acyltransferase</keyword>
<keyword evidence="3 11" id="KW-0812">Transmembrane</keyword>
<feature type="region of interest" description="Disordered" evidence="12">
    <location>
        <begin position="94"/>
        <end position="145"/>
    </location>
</feature>
<evidence type="ECO:0000256" key="1">
    <source>
        <dbReference type="ARBA" id="ARBA00004141"/>
    </source>
</evidence>
<dbReference type="AlphaFoldDB" id="A0A9W9HG11"/>
<comment type="caution">
    <text evidence="14">The sequence shown here is derived from an EMBL/GenBank/DDBJ whole genome shotgun (WGS) entry which is preliminary data.</text>
</comment>
<evidence type="ECO:0000256" key="4">
    <source>
        <dbReference type="ARBA" id="ARBA00022989"/>
    </source>
</evidence>
<feature type="compositionally biased region" description="Basic and acidic residues" evidence="12">
    <location>
        <begin position="94"/>
        <end position="103"/>
    </location>
</feature>
<keyword evidence="6" id="KW-0564">Palmitate</keyword>
<dbReference type="GO" id="GO:0005794">
    <property type="term" value="C:Golgi apparatus"/>
    <property type="evidence" value="ECO:0007669"/>
    <property type="project" value="TreeGrafter"/>
</dbReference>
<dbReference type="Pfam" id="PF01529">
    <property type="entry name" value="DHHC"/>
    <property type="match status" value="1"/>
</dbReference>
<dbReference type="InterPro" id="IPR039859">
    <property type="entry name" value="PFA4/ZDH16/20/ERF2-like"/>
</dbReference>
<dbReference type="InterPro" id="IPR001594">
    <property type="entry name" value="Palmitoyltrfase_DHHC"/>
</dbReference>
<reference evidence="14" key="1">
    <citation type="submission" date="2022-11" db="EMBL/GenBank/DDBJ databases">
        <authorList>
            <person name="Petersen C."/>
        </authorList>
    </citation>
    <scope>NUCLEOTIDE SEQUENCE</scope>
    <source>
        <strain evidence="14">IBT 22155</strain>
    </source>
</reference>
<name>A0A9W9HG11_9EURO</name>
<comment type="similarity">
    <text evidence="9">Belongs to the DHHC palmitoyltransferase family. PFA5 subfamily.</text>
</comment>
<dbReference type="EMBL" id="JAPQKL010000001">
    <property type="protein sequence ID" value="KAJ5146101.1"/>
    <property type="molecule type" value="Genomic_DNA"/>
</dbReference>
<feature type="compositionally biased region" description="Polar residues" evidence="12">
    <location>
        <begin position="136"/>
        <end position="145"/>
    </location>
</feature>
<comment type="catalytic activity">
    <reaction evidence="10 11">
        <text>L-cysteinyl-[protein] + hexadecanoyl-CoA = S-hexadecanoyl-L-cysteinyl-[protein] + CoA</text>
        <dbReference type="Rhea" id="RHEA:36683"/>
        <dbReference type="Rhea" id="RHEA-COMP:10131"/>
        <dbReference type="Rhea" id="RHEA-COMP:11032"/>
        <dbReference type="ChEBI" id="CHEBI:29950"/>
        <dbReference type="ChEBI" id="CHEBI:57287"/>
        <dbReference type="ChEBI" id="CHEBI:57379"/>
        <dbReference type="ChEBI" id="CHEBI:74151"/>
        <dbReference type="EC" id="2.3.1.225"/>
    </reaction>
</comment>
<feature type="transmembrane region" description="Helical" evidence="11">
    <location>
        <begin position="55"/>
        <end position="77"/>
    </location>
</feature>
<accession>A0A9W9HG11</accession>
<feature type="transmembrane region" description="Helical" evidence="11">
    <location>
        <begin position="20"/>
        <end position="43"/>
    </location>
</feature>
<dbReference type="GeneID" id="81400579"/>
<dbReference type="GO" id="GO:0016020">
    <property type="term" value="C:membrane"/>
    <property type="evidence" value="ECO:0007669"/>
    <property type="project" value="UniProtKB-SubCell"/>
</dbReference>
<protein>
    <recommendedName>
        <fullName evidence="11">Palmitoyltransferase</fullName>
        <ecNumber evidence="11">2.3.1.225</ecNumber>
    </recommendedName>
</protein>
<comment type="domain">
    <text evidence="11">The DHHC domain is required for palmitoyltransferase activity.</text>
</comment>
<organism evidence="14 15">
    <name type="scientific">Penicillium bovifimosum</name>
    <dbReference type="NCBI Taxonomy" id="126998"/>
    <lineage>
        <taxon>Eukaryota</taxon>
        <taxon>Fungi</taxon>
        <taxon>Dikarya</taxon>
        <taxon>Ascomycota</taxon>
        <taxon>Pezizomycotina</taxon>
        <taxon>Eurotiomycetes</taxon>
        <taxon>Eurotiomycetidae</taxon>
        <taxon>Eurotiales</taxon>
        <taxon>Aspergillaceae</taxon>
        <taxon>Penicillium</taxon>
    </lineage>
</organism>
<sequence>MASPAVQKRANVVVSRVVPVVLLGAVIYATYAITKPLCIDYLIDPTSSHHRGPRVGAGAAILAVYYVLLIPMVGTYIRLYLTVLWNPGNLPQGEEKLADDEKRKRSKRSKRWRGKIGTPKSDAEKISQADADVERGSNTTAVGSSDQTDVSLASFYTKNVFVCQEDGRPQWCSKCCQLKPDRAHHCRETRRCVRKMDHFCPWVGGVVSETSFKFFLQFVFYTAVFCSFTLIVFAFFTAEIKRDTGGVNPHWCVCIGLSGLFGFFTAGMTSTSLQMASINVTTIENLSRHKTVWTLAVRVPEYLLERLWAPDSPWAPTFRMVSYPPQQVPSSETQPDMANTPTGERHVFAILHTKPGENPFDLGSPIKNLQQVMGYSVLDWLLPIKPSPCTDHSSMESHFAMGPVVTRLRQEAGLLVAPPENGAVPKSPHSGRSHEGSLSSQ</sequence>
<dbReference type="PANTHER" id="PTHR22883">
    <property type="entry name" value="ZINC FINGER DHHC DOMAIN CONTAINING PROTEIN"/>
    <property type="match status" value="1"/>
</dbReference>
<gene>
    <name evidence="14" type="ORF">N7515_000665</name>
</gene>
<dbReference type="GO" id="GO:0005783">
    <property type="term" value="C:endoplasmic reticulum"/>
    <property type="evidence" value="ECO:0007669"/>
    <property type="project" value="TreeGrafter"/>
</dbReference>
<evidence type="ECO:0000256" key="6">
    <source>
        <dbReference type="ARBA" id="ARBA00023139"/>
    </source>
</evidence>
<dbReference type="Proteomes" id="UP001149079">
    <property type="component" value="Unassembled WGS sequence"/>
</dbReference>
<feature type="compositionally biased region" description="Basic and acidic residues" evidence="12">
    <location>
        <begin position="121"/>
        <end position="135"/>
    </location>
</feature>
<evidence type="ECO:0000256" key="12">
    <source>
        <dbReference type="SAM" id="MobiDB-lite"/>
    </source>
</evidence>
<evidence type="ECO:0000313" key="14">
    <source>
        <dbReference type="EMBL" id="KAJ5146101.1"/>
    </source>
</evidence>
<evidence type="ECO:0000256" key="11">
    <source>
        <dbReference type="RuleBase" id="RU079119"/>
    </source>
</evidence>
<evidence type="ECO:0000256" key="2">
    <source>
        <dbReference type="ARBA" id="ARBA00022679"/>
    </source>
</evidence>
<proteinExistence type="inferred from homology"/>
<reference evidence="14" key="2">
    <citation type="journal article" date="2023" name="IMA Fungus">
        <title>Comparative genomic study of the Penicillium genus elucidates a diverse pangenome and 15 lateral gene transfer events.</title>
        <authorList>
            <person name="Petersen C."/>
            <person name="Sorensen T."/>
            <person name="Nielsen M.R."/>
            <person name="Sondergaard T.E."/>
            <person name="Sorensen J.L."/>
            <person name="Fitzpatrick D.A."/>
            <person name="Frisvad J.C."/>
            <person name="Nielsen K.L."/>
        </authorList>
    </citation>
    <scope>NUCLEOTIDE SEQUENCE</scope>
    <source>
        <strain evidence="14">IBT 22155</strain>
    </source>
</reference>
<feature type="transmembrane region" description="Helical" evidence="11">
    <location>
        <begin position="218"/>
        <end position="238"/>
    </location>
</feature>
<evidence type="ECO:0000256" key="5">
    <source>
        <dbReference type="ARBA" id="ARBA00023136"/>
    </source>
</evidence>
<dbReference type="OrthoDB" id="331948at2759"/>
<feature type="transmembrane region" description="Helical" evidence="11">
    <location>
        <begin position="250"/>
        <end position="269"/>
    </location>
</feature>
<evidence type="ECO:0000259" key="13">
    <source>
        <dbReference type="Pfam" id="PF01529"/>
    </source>
</evidence>
<evidence type="ECO:0000256" key="9">
    <source>
        <dbReference type="ARBA" id="ARBA00038298"/>
    </source>
</evidence>
<evidence type="ECO:0000256" key="8">
    <source>
        <dbReference type="ARBA" id="ARBA00023315"/>
    </source>
</evidence>
<keyword evidence="2 11" id="KW-0808">Transferase</keyword>